<dbReference type="AlphaFoldDB" id="A0A1I5MV11"/>
<evidence type="ECO:0000313" key="1">
    <source>
        <dbReference type="EMBL" id="SFP13359.1"/>
    </source>
</evidence>
<dbReference type="Proteomes" id="UP000199236">
    <property type="component" value="Unassembled WGS sequence"/>
</dbReference>
<gene>
    <name evidence="1" type="ORF">SAMN04488056_12338</name>
</gene>
<dbReference type="EMBL" id="FOVR01000023">
    <property type="protein sequence ID" value="SFP13359.1"/>
    <property type="molecule type" value="Genomic_DNA"/>
</dbReference>
<protein>
    <submittedName>
        <fullName evidence="1">Uncharacterized protein</fullName>
    </submittedName>
</protein>
<keyword evidence="2" id="KW-1185">Reference proteome</keyword>
<reference evidence="1 2" key="1">
    <citation type="submission" date="2016-10" db="EMBL/GenBank/DDBJ databases">
        <authorList>
            <person name="de Groot N.N."/>
        </authorList>
    </citation>
    <scope>NUCLEOTIDE SEQUENCE [LARGE SCALE GENOMIC DNA]</scope>
    <source>
        <strain evidence="1 2">CGMCC 1.9157</strain>
    </source>
</reference>
<accession>A0A1I5MV11</accession>
<proteinExistence type="predicted"/>
<name>A0A1I5MV11_9HYPH</name>
<organism evidence="1 2">
    <name type="scientific">Cohaesibacter marisflavi</name>
    <dbReference type="NCBI Taxonomy" id="655353"/>
    <lineage>
        <taxon>Bacteria</taxon>
        <taxon>Pseudomonadati</taxon>
        <taxon>Pseudomonadota</taxon>
        <taxon>Alphaproteobacteria</taxon>
        <taxon>Hyphomicrobiales</taxon>
        <taxon>Cohaesibacteraceae</taxon>
    </lineage>
</organism>
<sequence>MSATPITQDDRDVSYVAVEAQTEFAVTYKFQVDSDLVVSIVAEDDSETVLTLNVDYTVSGAGEDTGGTVTLLEGAVEGTEYRIRGEAKLVLYQKLTSANYSRATINTIFERCLIWITETLSKINVVQTAFDYFNSTTVPAIEQIKKNVDESLAQIVTLEQSASDSADAVEAAFEDALLESETLSPSGLKTLVLPDNSTISPLGATLMAGISQAAMQTTLGVYSTTEVDAAIAGLVDSSPEALDTLNELAAALGNDENFASTVTDSIATKLTASQVNGAYDPPTWFVPDEFSAGGTYIDIVRDPTDTTPTKPFIWLEGKTTGNTSRSYPLGIAVVGEVTTGGTRAISGIRAAMTNTGTDNDCVGLSARTTNSSNGGMSCGVFGAGAVTTATAKGTMGVEGHIYVNSGETTAPRDGAGIGWRAAMHAYSDSLSSPAHHGLTIDSHGATAGYYGFWNGLTIDGNAFAHNGDGGGNAGTVGIQCGNWSSTANYPEIGWKVGYVGTYHIARGANEFKVNSNDFLNINPTGHSRFICRPLDTTFGGFRVEVDDGAGGYEGAAIFTWDGAATIVGNQRAEPIIFKTNDTERMRITAAGDIDTSGQITGDAVQSSATDTTSGALLTVGAGGLLSPINLDDGDDFDAVGFSGFFTNQSITAVPANSPDGDRRYTGINLDGSDNTGFQVVSNANGDFFGRTKIFGGSYADWAMFFSQSNIVGTVSKDGSGVPTGAIFEKGAGTGYIYYKYADGRLEYIRDDATFAYVASADLLTFTETMAVTFTSDPTMISVCLPSNSSNYTGVTLNNIGCQRGFVTGSALTAQLPRTFGSPDFESGDNITNCKLMVTGRWF</sequence>
<evidence type="ECO:0000313" key="2">
    <source>
        <dbReference type="Proteomes" id="UP000199236"/>
    </source>
</evidence>
<dbReference type="STRING" id="655353.SAMN04488056_12338"/>
<dbReference type="RefSeq" id="WP_090075624.1">
    <property type="nucleotide sequence ID" value="NZ_FOVR01000023.1"/>
</dbReference>